<protein>
    <submittedName>
        <fullName evidence="2">Uncharacterized protein</fullName>
    </submittedName>
</protein>
<evidence type="ECO:0000313" key="2">
    <source>
        <dbReference type="WBParaSite" id="PS1159_v2.g1180.t1"/>
    </source>
</evidence>
<proteinExistence type="predicted"/>
<sequence length="523" mass="60398">MNNWGAIKVGGSYFAAISALDESFLITVVDSETEKVVMQCPMEMMFIKTVKDFVNFIPKFFTNFKAVILHLFYFQTSEYSNMVEFRKELKEKLDAIKKPNHFMEEEECFLSYLINSNIVKVNRGERFVYISNCEEDEICVSEYQLTANGYKKGEERRMGGMKSKNDSTISQVIYGPNNPKRIILPKDKLNPSAFKRLQSICSKEKNVTIFEMSEIFPKTIVDAGKWILNGKNQSQRPIIPFCVQTCSMGYECPDGTYVPLTTIEAVETLPITKNFYTSKFLNELVVFLHDAHDNPVVTLATIPTVSDCHRNRFIFTVNKENFPIYNVQRSIINEICDLPTKLNNALKSKIPVIGFCDNFSIISVYKEDIKCYKCLDEWNGLFGKDFCVSFDREKPEFCEKAKEKLESKRTSVVFDLLQIMSQKPENIKICEFWGFTITKDDENPVLIEFDNFDGTKKVASPAFLVAFLLKEHIKAIKKETGKKPEKLGFWSFDEYNKEEKMRIQKGLEEACKLLKIQCIFVEV</sequence>
<reference evidence="2" key="1">
    <citation type="submission" date="2022-11" db="UniProtKB">
        <authorList>
            <consortium name="WormBaseParasite"/>
        </authorList>
    </citation>
    <scope>IDENTIFICATION</scope>
</reference>
<dbReference type="WBParaSite" id="PS1159_v2.g1180.t1">
    <property type="protein sequence ID" value="PS1159_v2.g1180.t1"/>
    <property type="gene ID" value="PS1159_v2.g1180"/>
</dbReference>
<evidence type="ECO:0000313" key="1">
    <source>
        <dbReference type="Proteomes" id="UP000887580"/>
    </source>
</evidence>
<accession>A0AC35EY27</accession>
<name>A0AC35EY27_9BILA</name>
<dbReference type="Proteomes" id="UP000887580">
    <property type="component" value="Unplaced"/>
</dbReference>
<organism evidence="1 2">
    <name type="scientific">Panagrolaimus sp. PS1159</name>
    <dbReference type="NCBI Taxonomy" id="55785"/>
    <lineage>
        <taxon>Eukaryota</taxon>
        <taxon>Metazoa</taxon>
        <taxon>Ecdysozoa</taxon>
        <taxon>Nematoda</taxon>
        <taxon>Chromadorea</taxon>
        <taxon>Rhabditida</taxon>
        <taxon>Tylenchina</taxon>
        <taxon>Panagrolaimomorpha</taxon>
        <taxon>Panagrolaimoidea</taxon>
        <taxon>Panagrolaimidae</taxon>
        <taxon>Panagrolaimus</taxon>
    </lineage>
</organism>